<name>A0A8H6HRC2_9AGAR</name>
<gene>
    <name evidence="1" type="ORF">DFP72DRAFT_1072192</name>
</gene>
<dbReference type="AlphaFoldDB" id="A0A8H6HRC2"/>
<keyword evidence="2" id="KW-1185">Reference proteome</keyword>
<sequence length="428" mass="48292">MVKTIDLSDILNVQIVSNNPVPWFDAEKKILWERENVVAQIREDDADAQLYMVHHALPWWDVPGHIAMLARVAILEQDGRFKALTSIAWCPRFVDRLFVRVGNRMVLDMFLKAIPDPYYGLASRPPVTQVPGDIFSLFDERLNYPETSVGTWLDFYHLQQDADGQDRIYLLRGFITRSGPEWQKARLACLPVVTPHAQPALARAKDARAAFGANRVLELDDLHYVLPMGTKTYRTFFGGLELIDINVKQAMPPSRPSEINTSLYKQAFVNYPRTAPSDPDPWPFAERKLSDFYRSAYRFPLGHAAQVVYGPFLGHVLALRSSAPHFGPEVDTDEAYVVGLEADLETADAREETFTINVTYLCGQIRRGDLVVYNPSPGGPATMTRLGWVEKQLNPGNYLVRDNETGALRDVAQLDTGLVVTKVFEFHG</sequence>
<proteinExistence type="predicted"/>
<comment type="caution">
    <text evidence="1">The sequence shown here is derived from an EMBL/GenBank/DDBJ whole genome shotgun (WGS) entry which is preliminary data.</text>
</comment>
<evidence type="ECO:0000313" key="1">
    <source>
        <dbReference type="EMBL" id="KAF6750473.1"/>
    </source>
</evidence>
<protein>
    <submittedName>
        <fullName evidence="1">Uncharacterized protein</fullName>
    </submittedName>
</protein>
<accession>A0A8H6HRC2</accession>
<evidence type="ECO:0000313" key="2">
    <source>
        <dbReference type="Proteomes" id="UP000521943"/>
    </source>
</evidence>
<organism evidence="1 2">
    <name type="scientific">Ephemerocybe angulata</name>
    <dbReference type="NCBI Taxonomy" id="980116"/>
    <lineage>
        <taxon>Eukaryota</taxon>
        <taxon>Fungi</taxon>
        <taxon>Dikarya</taxon>
        <taxon>Basidiomycota</taxon>
        <taxon>Agaricomycotina</taxon>
        <taxon>Agaricomycetes</taxon>
        <taxon>Agaricomycetidae</taxon>
        <taxon>Agaricales</taxon>
        <taxon>Agaricineae</taxon>
        <taxon>Psathyrellaceae</taxon>
        <taxon>Ephemerocybe</taxon>
    </lineage>
</organism>
<dbReference type="Proteomes" id="UP000521943">
    <property type="component" value="Unassembled WGS sequence"/>
</dbReference>
<dbReference type="EMBL" id="JACGCI010000056">
    <property type="protein sequence ID" value="KAF6750473.1"/>
    <property type="molecule type" value="Genomic_DNA"/>
</dbReference>
<reference evidence="1 2" key="1">
    <citation type="submission" date="2020-07" db="EMBL/GenBank/DDBJ databases">
        <title>Comparative genomics of pyrophilous fungi reveals a link between fire events and developmental genes.</title>
        <authorList>
            <consortium name="DOE Joint Genome Institute"/>
            <person name="Steindorff A.S."/>
            <person name="Carver A."/>
            <person name="Calhoun S."/>
            <person name="Stillman K."/>
            <person name="Liu H."/>
            <person name="Lipzen A."/>
            <person name="Pangilinan J."/>
            <person name="Labutti K."/>
            <person name="Bruns T.D."/>
            <person name="Grigoriev I.V."/>
        </authorList>
    </citation>
    <scope>NUCLEOTIDE SEQUENCE [LARGE SCALE GENOMIC DNA]</scope>
    <source>
        <strain evidence="1 2">CBS 144469</strain>
    </source>
</reference>